<dbReference type="AlphaFoldDB" id="A0ABD2IV59"/>
<keyword evidence="2" id="KW-1185">Reference proteome</keyword>
<dbReference type="Proteomes" id="UP001620645">
    <property type="component" value="Unassembled WGS sequence"/>
</dbReference>
<reference evidence="1 2" key="1">
    <citation type="submission" date="2024-10" db="EMBL/GenBank/DDBJ databases">
        <authorList>
            <person name="Kim D."/>
        </authorList>
    </citation>
    <scope>NUCLEOTIDE SEQUENCE [LARGE SCALE GENOMIC DNA]</scope>
    <source>
        <strain evidence="1">Taebaek</strain>
    </source>
</reference>
<evidence type="ECO:0000313" key="1">
    <source>
        <dbReference type="EMBL" id="KAL3083839.1"/>
    </source>
</evidence>
<protein>
    <submittedName>
        <fullName evidence="1">Uncharacterized protein</fullName>
    </submittedName>
</protein>
<gene>
    <name evidence="1" type="ORF">niasHS_008469</name>
</gene>
<accession>A0ABD2IV59</accession>
<comment type="caution">
    <text evidence="1">The sequence shown here is derived from an EMBL/GenBank/DDBJ whole genome shotgun (WGS) entry which is preliminary data.</text>
</comment>
<proteinExistence type="predicted"/>
<dbReference type="EMBL" id="JBICCN010000247">
    <property type="protein sequence ID" value="KAL3083839.1"/>
    <property type="molecule type" value="Genomic_DNA"/>
</dbReference>
<sequence>MPTDTPTLRHTNFGGIQMPAKKLEAFRLVRELLDVANANPNFPSNIQQMVGLPISANNRDYVGLLCAVDCLKSPPNIREIVGLAPPSNVRNAPLFDGFTMDDLLNKAVQIVSIVCQWPETTLKDLDGFLKTLALRSTSVRSLDSFLKMHIVNDVRQTEA</sequence>
<name>A0ABD2IV59_HETSC</name>
<evidence type="ECO:0000313" key="2">
    <source>
        <dbReference type="Proteomes" id="UP001620645"/>
    </source>
</evidence>
<organism evidence="1 2">
    <name type="scientific">Heterodera schachtii</name>
    <name type="common">Sugarbeet cyst nematode worm</name>
    <name type="synonym">Tylenchus schachtii</name>
    <dbReference type="NCBI Taxonomy" id="97005"/>
    <lineage>
        <taxon>Eukaryota</taxon>
        <taxon>Metazoa</taxon>
        <taxon>Ecdysozoa</taxon>
        <taxon>Nematoda</taxon>
        <taxon>Chromadorea</taxon>
        <taxon>Rhabditida</taxon>
        <taxon>Tylenchina</taxon>
        <taxon>Tylenchomorpha</taxon>
        <taxon>Tylenchoidea</taxon>
        <taxon>Heteroderidae</taxon>
        <taxon>Heteroderinae</taxon>
        <taxon>Heterodera</taxon>
    </lineage>
</organism>